<reference evidence="2 4" key="2">
    <citation type="journal article" date="2013" name="Nature">
        <title>Insights into bilaterian evolution from three spiralian genomes.</title>
        <authorList>
            <person name="Simakov O."/>
            <person name="Marletaz F."/>
            <person name="Cho S.J."/>
            <person name="Edsinger-Gonzales E."/>
            <person name="Havlak P."/>
            <person name="Hellsten U."/>
            <person name="Kuo D.H."/>
            <person name="Larsson T."/>
            <person name="Lv J."/>
            <person name="Arendt D."/>
            <person name="Savage R."/>
            <person name="Osoegawa K."/>
            <person name="de Jong P."/>
            <person name="Grimwood J."/>
            <person name="Chapman J.A."/>
            <person name="Shapiro H."/>
            <person name="Aerts A."/>
            <person name="Otillar R.P."/>
            <person name="Terry A.Y."/>
            <person name="Boore J.L."/>
            <person name="Grigoriev I.V."/>
            <person name="Lindberg D.R."/>
            <person name="Seaver E.C."/>
            <person name="Weisblat D.A."/>
            <person name="Putnam N.H."/>
            <person name="Rokhsar D.S."/>
        </authorList>
    </citation>
    <scope>NUCLEOTIDE SEQUENCE</scope>
    <source>
        <strain evidence="2 4">I ESC-2004</strain>
    </source>
</reference>
<feature type="region of interest" description="Disordered" evidence="1">
    <location>
        <begin position="78"/>
        <end position="116"/>
    </location>
</feature>
<gene>
    <name evidence="2" type="ORF">CAPTEDRAFT_220017</name>
</gene>
<feature type="region of interest" description="Disordered" evidence="1">
    <location>
        <begin position="147"/>
        <end position="182"/>
    </location>
</feature>
<dbReference type="EMBL" id="AMQN01007169">
    <property type="status" value="NOT_ANNOTATED_CDS"/>
    <property type="molecule type" value="Genomic_DNA"/>
</dbReference>
<evidence type="ECO:0000313" key="2">
    <source>
        <dbReference type="EMBL" id="ELU07105.1"/>
    </source>
</evidence>
<dbReference type="Proteomes" id="UP000014760">
    <property type="component" value="Unassembled WGS sequence"/>
</dbReference>
<accession>R7ULN7</accession>
<organism evidence="2">
    <name type="scientific">Capitella teleta</name>
    <name type="common">Polychaete worm</name>
    <dbReference type="NCBI Taxonomy" id="283909"/>
    <lineage>
        <taxon>Eukaryota</taxon>
        <taxon>Metazoa</taxon>
        <taxon>Spiralia</taxon>
        <taxon>Lophotrochozoa</taxon>
        <taxon>Annelida</taxon>
        <taxon>Polychaeta</taxon>
        <taxon>Sedentaria</taxon>
        <taxon>Scolecida</taxon>
        <taxon>Capitellidae</taxon>
        <taxon>Capitella</taxon>
    </lineage>
</organism>
<feature type="compositionally biased region" description="Polar residues" evidence="1">
    <location>
        <begin position="156"/>
        <end position="174"/>
    </location>
</feature>
<evidence type="ECO:0000313" key="3">
    <source>
        <dbReference type="EnsemblMetazoa" id="CapteP220017"/>
    </source>
</evidence>
<dbReference type="HOGENOM" id="CLU_912888_0_0_1"/>
<evidence type="ECO:0000313" key="4">
    <source>
        <dbReference type="Proteomes" id="UP000014760"/>
    </source>
</evidence>
<reference evidence="4" key="1">
    <citation type="submission" date="2012-12" db="EMBL/GenBank/DDBJ databases">
        <authorList>
            <person name="Hellsten U."/>
            <person name="Grimwood J."/>
            <person name="Chapman J.A."/>
            <person name="Shapiro H."/>
            <person name="Aerts A."/>
            <person name="Otillar R.P."/>
            <person name="Terry A.Y."/>
            <person name="Boore J.L."/>
            <person name="Simakov O."/>
            <person name="Marletaz F."/>
            <person name="Cho S.-J."/>
            <person name="Edsinger-Gonzales E."/>
            <person name="Havlak P."/>
            <person name="Kuo D.-H."/>
            <person name="Larsson T."/>
            <person name="Lv J."/>
            <person name="Arendt D."/>
            <person name="Savage R."/>
            <person name="Osoegawa K."/>
            <person name="de Jong P."/>
            <person name="Lindberg D.R."/>
            <person name="Seaver E.C."/>
            <person name="Weisblat D.A."/>
            <person name="Putnam N.H."/>
            <person name="Grigoriev I.V."/>
            <person name="Rokhsar D.S."/>
        </authorList>
    </citation>
    <scope>NUCLEOTIDE SEQUENCE</scope>
    <source>
        <strain evidence="4">I ESC-2004</strain>
    </source>
</reference>
<sequence length="305" mass="35039">MKNERHIAPMSASNVKKHAARLQEEKMPRRMAHEDCCGFCERYCEGKITTRKRTDIEAWRQDVHNDQKQMPKLIFLRRKSQNTRTASKGSERAHMLSGSCTESSWKQEQEAESPASQVCSRTCSNELLNVITIDDATRIQRHQIVEEWKRGRSPSRRNTPVTSLGQPSGSTLRSTPDAKAEAHGTVMRAIDDAVYTRHVMNNRGLFTHKRACTAPMKESHESGRFTRMNFQLRRMLERQVLSNSPLSQRLQQVTFSNYPDGHLRTDQLPSSLMDGRLTTSRVIAPEKKNFLELLINLDKTYDAVR</sequence>
<proteinExistence type="predicted"/>
<reference evidence="3" key="3">
    <citation type="submission" date="2015-06" db="UniProtKB">
        <authorList>
            <consortium name="EnsemblMetazoa"/>
        </authorList>
    </citation>
    <scope>IDENTIFICATION</scope>
</reference>
<dbReference type="EnsemblMetazoa" id="CapteT220017">
    <property type="protein sequence ID" value="CapteP220017"/>
    <property type="gene ID" value="CapteG220017"/>
</dbReference>
<evidence type="ECO:0000256" key="1">
    <source>
        <dbReference type="SAM" id="MobiDB-lite"/>
    </source>
</evidence>
<protein>
    <submittedName>
        <fullName evidence="2 3">Uncharacterized protein</fullName>
    </submittedName>
</protein>
<keyword evidence="4" id="KW-1185">Reference proteome</keyword>
<name>R7ULN7_CAPTE</name>
<dbReference type="EMBL" id="KB300141">
    <property type="protein sequence ID" value="ELU07105.1"/>
    <property type="molecule type" value="Genomic_DNA"/>
</dbReference>
<dbReference type="AlphaFoldDB" id="R7ULN7"/>
<dbReference type="OrthoDB" id="10668416at2759"/>